<evidence type="ECO:0000313" key="2">
    <source>
        <dbReference type="WBParaSite" id="ES5_v2.g27517.t1"/>
    </source>
</evidence>
<sequence length="70" mass="7564">MFKIWFIFVCIVFLFIKGVPAPPETRCEMECVGKWQYLGGIDRCCKNIGFPAGGYCGGNGPTAYCSAGSG</sequence>
<accession>A0AC34GCN9</accession>
<name>A0AC34GCN9_9BILA</name>
<proteinExistence type="predicted"/>
<organism evidence="1 2">
    <name type="scientific">Panagrolaimus sp. ES5</name>
    <dbReference type="NCBI Taxonomy" id="591445"/>
    <lineage>
        <taxon>Eukaryota</taxon>
        <taxon>Metazoa</taxon>
        <taxon>Ecdysozoa</taxon>
        <taxon>Nematoda</taxon>
        <taxon>Chromadorea</taxon>
        <taxon>Rhabditida</taxon>
        <taxon>Tylenchina</taxon>
        <taxon>Panagrolaimomorpha</taxon>
        <taxon>Panagrolaimoidea</taxon>
        <taxon>Panagrolaimidae</taxon>
        <taxon>Panagrolaimus</taxon>
    </lineage>
</organism>
<reference evidence="2" key="1">
    <citation type="submission" date="2022-11" db="UniProtKB">
        <authorList>
            <consortium name="WormBaseParasite"/>
        </authorList>
    </citation>
    <scope>IDENTIFICATION</scope>
</reference>
<protein>
    <submittedName>
        <fullName evidence="2">Uncharacterized protein</fullName>
    </submittedName>
</protein>
<dbReference type="Proteomes" id="UP000887579">
    <property type="component" value="Unplaced"/>
</dbReference>
<dbReference type="WBParaSite" id="ES5_v2.g27517.t1">
    <property type="protein sequence ID" value="ES5_v2.g27517.t1"/>
    <property type="gene ID" value="ES5_v2.g27517"/>
</dbReference>
<evidence type="ECO:0000313" key="1">
    <source>
        <dbReference type="Proteomes" id="UP000887579"/>
    </source>
</evidence>